<dbReference type="Proteomes" id="UP000634136">
    <property type="component" value="Unassembled WGS sequence"/>
</dbReference>
<gene>
    <name evidence="1" type="ORF">G2W53_007469</name>
</gene>
<accession>A0A834X6B7</accession>
<keyword evidence="2" id="KW-1185">Reference proteome</keyword>
<proteinExistence type="predicted"/>
<organism evidence="1 2">
    <name type="scientific">Senna tora</name>
    <dbReference type="NCBI Taxonomy" id="362788"/>
    <lineage>
        <taxon>Eukaryota</taxon>
        <taxon>Viridiplantae</taxon>
        <taxon>Streptophyta</taxon>
        <taxon>Embryophyta</taxon>
        <taxon>Tracheophyta</taxon>
        <taxon>Spermatophyta</taxon>
        <taxon>Magnoliopsida</taxon>
        <taxon>eudicotyledons</taxon>
        <taxon>Gunneridae</taxon>
        <taxon>Pentapetalae</taxon>
        <taxon>rosids</taxon>
        <taxon>fabids</taxon>
        <taxon>Fabales</taxon>
        <taxon>Fabaceae</taxon>
        <taxon>Caesalpinioideae</taxon>
        <taxon>Cassia clade</taxon>
        <taxon>Senna</taxon>
    </lineage>
</organism>
<evidence type="ECO:0000313" key="2">
    <source>
        <dbReference type="Proteomes" id="UP000634136"/>
    </source>
</evidence>
<sequence length="52" mass="5537">MIATNTKLNEASSLKTETGINKAIVSVDGRSDGAYALELFCVVLDCFGCFYG</sequence>
<dbReference type="AlphaFoldDB" id="A0A834X6B7"/>
<name>A0A834X6B7_9FABA</name>
<comment type="caution">
    <text evidence="1">The sequence shown here is derived from an EMBL/GenBank/DDBJ whole genome shotgun (WGS) entry which is preliminary data.</text>
</comment>
<protein>
    <submittedName>
        <fullName evidence="1">Uncharacterized protein</fullName>
    </submittedName>
</protein>
<reference evidence="1" key="1">
    <citation type="submission" date="2020-09" db="EMBL/GenBank/DDBJ databases">
        <title>Genome-Enabled Discovery of Anthraquinone Biosynthesis in Senna tora.</title>
        <authorList>
            <person name="Kang S.-H."/>
            <person name="Pandey R.P."/>
            <person name="Lee C.-M."/>
            <person name="Sim J.-S."/>
            <person name="Jeong J.-T."/>
            <person name="Choi B.-S."/>
            <person name="Jung M."/>
            <person name="Ginzburg D."/>
            <person name="Zhao K."/>
            <person name="Won S.Y."/>
            <person name="Oh T.-J."/>
            <person name="Yu Y."/>
            <person name="Kim N.-H."/>
            <person name="Lee O.R."/>
            <person name="Lee T.-H."/>
            <person name="Bashyal P."/>
            <person name="Kim T.-S."/>
            <person name="Lee W.-H."/>
            <person name="Kawkins C."/>
            <person name="Kim C.-K."/>
            <person name="Kim J.S."/>
            <person name="Ahn B.O."/>
            <person name="Rhee S.Y."/>
            <person name="Sohng J.K."/>
        </authorList>
    </citation>
    <scope>NUCLEOTIDE SEQUENCE</scope>
    <source>
        <tissue evidence="1">Leaf</tissue>
    </source>
</reference>
<evidence type="ECO:0000313" key="1">
    <source>
        <dbReference type="EMBL" id="KAF7838987.1"/>
    </source>
</evidence>
<dbReference type="EMBL" id="JAAIUW010000003">
    <property type="protein sequence ID" value="KAF7838987.1"/>
    <property type="molecule type" value="Genomic_DNA"/>
</dbReference>